<sequence>MEIIVDKSMAALGITDVVIGIARHLNPNAPLGEAFEQKLCEKEQWALQADADDIARNPVVAGYTEMLGKVGRSAKKNPPTILALLKNIQRRGNIPRVNSIVDIYNLAALQSLLAIGAHDFRKVAFSLTFAVCGKEDTFLPISSTAKHVAESDFVYRDTQGIMAWLDVRDSEHYKLDEHTQDVLFVIQGNAQTSVAMRLDALACIEADLKACMPLATFETQVVHVAG</sequence>
<protein>
    <recommendedName>
        <fullName evidence="1">B3/B4 tRNA-binding domain-containing protein</fullName>
    </recommendedName>
</protein>
<evidence type="ECO:0000313" key="2">
    <source>
        <dbReference type="EMBL" id="MBK0395185.1"/>
    </source>
</evidence>
<dbReference type="RefSeq" id="WP_200520994.1">
    <property type="nucleotide sequence ID" value="NZ_JAEHNZ010000001.1"/>
</dbReference>
<feature type="domain" description="B3/B4 tRNA-binding" evidence="1">
    <location>
        <begin position="61"/>
        <end position="226"/>
    </location>
</feature>
<dbReference type="PANTHER" id="PTHR39209:SF2">
    <property type="entry name" value="CYTOPLASMIC PROTEIN"/>
    <property type="match status" value="1"/>
</dbReference>
<gene>
    <name evidence="2" type="ORF">JDW22_00955</name>
</gene>
<dbReference type="Gene3D" id="3.50.40.10">
    <property type="entry name" value="Phenylalanyl-trna Synthetase, Chain B, domain 3"/>
    <property type="match status" value="1"/>
</dbReference>
<dbReference type="SMART" id="SM00873">
    <property type="entry name" value="B3_4"/>
    <property type="match status" value="1"/>
</dbReference>
<organism evidence="2 3">
    <name type="scientific">Kingella bonacorsii</name>
    <dbReference type="NCBI Taxonomy" id="2796361"/>
    <lineage>
        <taxon>Bacteria</taxon>
        <taxon>Pseudomonadati</taxon>
        <taxon>Pseudomonadota</taxon>
        <taxon>Betaproteobacteria</taxon>
        <taxon>Neisseriales</taxon>
        <taxon>Neisseriaceae</taxon>
        <taxon>Kingella</taxon>
    </lineage>
</organism>
<dbReference type="InterPro" id="IPR020825">
    <property type="entry name" value="Phe-tRNA_synthase-like_B3/B4"/>
</dbReference>
<dbReference type="EMBL" id="JAEHNZ010000001">
    <property type="protein sequence ID" value="MBK0395185.1"/>
    <property type="molecule type" value="Genomic_DNA"/>
</dbReference>
<proteinExistence type="predicted"/>
<accession>A0ABS1BQL5</accession>
<dbReference type="SUPFAM" id="SSF56037">
    <property type="entry name" value="PheT/TilS domain"/>
    <property type="match status" value="1"/>
</dbReference>
<evidence type="ECO:0000313" key="3">
    <source>
        <dbReference type="Proteomes" id="UP000614058"/>
    </source>
</evidence>
<comment type="caution">
    <text evidence="2">The sequence shown here is derived from an EMBL/GenBank/DDBJ whole genome shotgun (WGS) entry which is preliminary data.</text>
</comment>
<dbReference type="InterPro" id="IPR005146">
    <property type="entry name" value="B3/B4_tRNA-bd"/>
</dbReference>
<reference evidence="2 3" key="1">
    <citation type="journal article" date="2021" name="Pathogens">
        <title>Isolation and Characterization of Kingella bonacorsii sp. nov., A Novel Kingella Species Detected in a Stable Periodontitis Subject.</title>
        <authorList>
            <person name="Antezack A."/>
            <person name="Boxberger M."/>
            <person name="Rolland C."/>
            <person name="Monnet-Corti V."/>
            <person name="La Scola B."/>
        </authorList>
    </citation>
    <scope>NUCLEOTIDE SEQUENCE [LARGE SCALE GENOMIC DNA]</scope>
    <source>
        <strain evidence="2 3">Marseille-Q4569</strain>
    </source>
</reference>
<dbReference type="Pfam" id="PF03483">
    <property type="entry name" value="B3_4"/>
    <property type="match status" value="1"/>
</dbReference>
<dbReference type="PANTHER" id="PTHR39209">
    <property type="match status" value="1"/>
</dbReference>
<name>A0ABS1BQL5_9NEIS</name>
<keyword evidence="3" id="KW-1185">Reference proteome</keyword>
<evidence type="ECO:0000259" key="1">
    <source>
        <dbReference type="SMART" id="SM00873"/>
    </source>
</evidence>
<dbReference type="Proteomes" id="UP000614058">
    <property type="component" value="Unassembled WGS sequence"/>
</dbReference>